<dbReference type="Proteomes" id="UP000536179">
    <property type="component" value="Unassembled WGS sequence"/>
</dbReference>
<sequence length="451" mass="49375">MDPSTLMHRYLLGRVNADEVRELDQRLTNDPEFRARFVKAATLDAGLREIAIERGTEPQSFGVGQSPQVNRNNSHWLVPMALAALAAILLVVIGLQPSTTGTATIATLVSSEAAAWESTLPTTPGSHLAAGTMNLRAGVATIRFRSGAEVLLEAPAELLLVTPMRGKLASGAAVVDVPESAYGFILETPDGYAVDYGTRFAVRVDPTKQQSDFELVEGEIAVHQPTTGREIRLVDEGEVATIQDSSFVTGTQEVIDTGMPSSPLITRVGTNGRSDSVLPNNKRHKFIDREILSVKHHRREKWDYRSFFAFDLSTVNLDSAKEARLRLNLVPSVRGFASRLPEINRFGVYGMTNDAKQNWQIGGTWEDAPAPDDGVLLGTFEIPRSTQRGTFGIANEELLNFVKERSDRSVTFLLIRLTSQIEGNVAGLTHAFASDYHPESVGPLLEFTFDE</sequence>
<keyword evidence="1" id="KW-1133">Transmembrane helix</keyword>
<dbReference type="EMBL" id="JACHXU010000005">
    <property type="protein sequence ID" value="MBB3206034.1"/>
    <property type="molecule type" value="Genomic_DNA"/>
</dbReference>
<organism evidence="2 3">
    <name type="scientific">Aporhodopirellula rubra</name>
    <dbReference type="NCBI Taxonomy" id="980271"/>
    <lineage>
        <taxon>Bacteria</taxon>
        <taxon>Pseudomonadati</taxon>
        <taxon>Planctomycetota</taxon>
        <taxon>Planctomycetia</taxon>
        <taxon>Pirellulales</taxon>
        <taxon>Pirellulaceae</taxon>
        <taxon>Aporhodopirellula</taxon>
    </lineage>
</organism>
<name>A0A7W5H539_9BACT</name>
<proteinExistence type="predicted"/>
<keyword evidence="1" id="KW-0472">Membrane</keyword>
<keyword evidence="1" id="KW-0812">Transmembrane</keyword>
<dbReference type="GO" id="GO:0016989">
    <property type="term" value="F:sigma factor antagonist activity"/>
    <property type="evidence" value="ECO:0007669"/>
    <property type="project" value="TreeGrafter"/>
</dbReference>
<dbReference type="PANTHER" id="PTHR30273:SF2">
    <property type="entry name" value="PROTEIN FECR"/>
    <property type="match status" value="1"/>
</dbReference>
<dbReference type="PANTHER" id="PTHR30273">
    <property type="entry name" value="PERIPLASMIC SIGNAL SENSOR AND SIGMA FACTOR ACTIVATOR FECR-RELATED"/>
    <property type="match status" value="1"/>
</dbReference>
<evidence type="ECO:0000313" key="3">
    <source>
        <dbReference type="Proteomes" id="UP000536179"/>
    </source>
</evidence>
<protein>
    <recommendedName>
        <fullName evidence="4">FecR protein domain protein</fullName>
    </recommendedName>
</protein>
<reference evidence="2 3" key="1">
    <citation type="submission" date="2020-08" db="EMBL/GenBank/DDBJ databases">
        <title>Genomic Encyclopedia of Type Strains, Phase III (KMG-III): the genomes of soil and plant-associated and newly described type strains.</title>
        <authorList>
            <person name="Whitman W."/>
        </authorList>
    </citation>
    <scope>NUCLEOTIDE SEQUENCE [LARGE SCALE GENOMIC DNA]</scope>
    <source>
        <strain evidence="2 3">CECT 8075</strain>
    </source>
</reference>
<dbReference type="InterPro" id="IPR012373">
    <property type="entry name" value="Ferrdict_sens_TM"/>
</dbReference>
<feature type="transmembrane region" description="Helical" evidence="1">
    <location>
        <begin position="76"/>
        <end position="95"/>
    </location>
</feature>
<gene>
    <name evidence="2" type="ORF">FHS27_001842</name>
</gene>
<evidence type="ECO:0008006" key="4">
    <source>
        <dbReference type="Google" id="ProtNLM"/>
    </source>
</evidence>
<dbReference type="Gene3D" id="2.60.120.1440">
    <property type="match status" value="1"/>
</dbReference>
<comment type="caution">
    <text evidence="2">The sequence shown here is derived from an EMBL/GenBank/DDBJ whole genome shotgun (WGS) entry which is preliminary data.</text>
</comment>
<dbReference type="RefSeq" id="WP_184304201.1">
    <property type="nucleotide sequence ID" value="NZ_JACHXU010000005.1"/>
</dbReference>
<evidence type="ECO:0000313" key="2">
    <source>
        <dbReference type="EMBL" id="MBB3206034.1"/>
    </source>
</evidence>
<evidence type="ECO:0000256" key="1">
    <source>
        <dbReference type="SAM" id="Phobius"/>
    </source>
</evidence>
<accession>A0A7W5H539</accession>
<keyword evidence="3" id="KW-1185">Reference proteome</keyword>
<dbReference type="AlphaFoldDB" id="A0A7W5H539"/>